<evidence type="ECO:0000256" key="1">
    <source>
        <dbReference type="SAM" id="SignalP"/>
    </source>
</evidence>
<reference evidence="2" key="1">
    <citation type="submission" date="2021-11" db="EMBL/GenBank/DDBJ databases">
        <title>Streptomyces corallinus and Kineosporia corallina sp. nov., two new coral-derived marine actinobacteria.</title>
        <authorList>
            <person name="Buangrab K."/>
            <person name="Sutthacheep M."/>
            <person name="Yeemin T."/>
            <person name="Harunari E."/>
            <person name="Igarashi Y."/>
            <person name="Sripreechasak P."/>
            <person name="Kanchanasin P."/>
            <person name="Tanasupawat S."/>
            <person name="Phongsopitanun W."/>
        </authorList>
    </citation>
    <scope>NUCLEOTIDE SEQUENCE</scope>
    <source>
        <strain evidence="2">JCM 31032</strain>
    </source>
</reference>
<feature type="chain" id="PRO_5040800323" evidence="1">
    <location>
        <begin position="32"/>
        <end position="223"/>
    </location>
</feature>
<organism evidence="2 3">
    <name type="scientific">Kineosporia babensis</name>
    <dbReference type="NCBI Taxonomy" id="499548"/>
    <lineage>
        <taxon>Bacteria</taxon>
        <taxon>Bacillati</taxon>
        <taxon>Actinomycetota</taxon>
        <taxon>Actinomycetes</taxon>
        <taxon>Kineosporiales</taxon>
        <taxon>Kineosporiaceae</taxon>
        <taxon>Kineosporia</taxon>
    </lineage>
</organism>
<dbReference type="EMBL" id="JAJOMB010000002">
    <property type="protein sequence ID" value="MCD5310332.1"/>
    <property type="molecule type" value="Genomic_DNA"/>
</dbReference>
<gene>
    <name evidence="2" type="ORF">LR394_05445</name>
</gene>
<keyword evidence="1" id="KW-0732">Signal</keyword>
<keyword evidence="3" id="KW-1185">Reference proteome</keyword>
<sequence>MIKLKVRIPFASTVAATVVLSSLLFLPASRAQTEAVAATCKITPGTVTLGQRSRNVGFDVPSAQQWTLEAGAIGLYLYDTATGEDAVAQFIPQRFANRDAGRIAVKVKRQNGETVTSCSSSFRLRRAADLSIAVARQGKDRKISGKLRRVNFGSQEATWANHGGQPVKVMYRAQSGRWITAKTVKTAKNGTFSTKLRSGERDWRVVYPGSVSTGAKTSRTVTR</sequence>
<protein>
    <submittedName>
        <fullName evidence="2">Uncharacterized protein</fullName>
    </submittedName>
</protein>
<accession>A0A9X1SS65</accession>
<comment type="caution">
    <text evidence="2">The sequence shown here is derived from an EMBL/GenBank/DDBJ whole genome shotgun (WGS) entry which is preliminary data.</text>
</comment>
<evidence type="ECO:0000313" key="3">
    <source>
        <dbReference type="Proteomes" id="UP001138997"/>
    </source>
</evidence>
<name>A0A9X1SS65_9ACTN</name>
<feature type="signal peptide" evidence="1">
    <location>
        <begin position="1"/>
        <end position="31"/>
    </location>
</feature>
<proteinExistence type="predicted"/>
<dbReference type="AlphaFoldDB" id="A0A9X1SS65"/>
<dbReference type="Proteomes" id="UP001138997">
    <property type="component" value="Unassembled WGS sequence"/>
</dbReference>
<dbReference type="RefSeq" id="WP_231439257.1">
    <property type="nucleotide sequence ID" value="NZ_JAJOMB010000002.1"/>
</dbReference>
<evidence type="ECO:0000313" key="2">
    <source>
        <dbReference type="EMBL" id="MCD5310332.1"/>
    </source>
</evidence>